<organism evidence="4 5">
    <name type="scientific">Blattamonas nauphoetae</name>
    <dbReference type="NCBI Taxonomy" id="2049346"/>
    <lineage>
        <taxon>Eukaryota</taxon>
        <taxon>Metamonada</taxon>
        <taxon>Preaxostyla</taxon>
        <taxon>Oxymonadida</taxon>
        <taxon>Blattamonas</taxon>
    </lineage>
</organism>
<dbReference type="InterPro" id="IPR040892">
    <property type="entry name" value="RPN1_N"/>
</dbReference>
<feature type="domain" description="RPN1 N-terminal" evidence="3">
    <location>
        <begin position="17"/>
        <end position="142"/>
    </location>
</feature>
<accession>A0ABQ9XC35</accession>
<reference evidence="4 5" key="1">
    <citation type="journal article" date="2022" name="bioRxiv">
        <title>Genomics of Preaxostyla Flagellates Illuminates Evolutionary Transitions and the Path Towards Mitochondrial Loss.</title>
        <authorList>
            <person name="Novak L.V.F."/>
            <person name="Treitli S.C."/>
            <person name="Pyrih J."/>
            <person name="Halakuc P."/>
            <person name="Pipaliya S.V."/>
            <person name="Vacek V."/>
            <person name="Brzon O."/>
            <person name="Soukal P."/>
            <person name="Eme L."/>
            <person name="Dacks J.B."/>
            <person name="Karnkowska A."/>
            <person name="Elias M."/>
            <person name="Hampl V."/>
        </authorList>
    </citation>
    <scope>NUCLEOTIDE SEQUENCE [LARGE SCALE GENOMIC DNA]</scope>
    <source>
        <strain evidence="4">NAU3</strain>
        <tissue evidence="4">Gut</tissue>
    </source>
</reference>
<comment type="caution">
    <text evidence="4">The sequence shown here is derived from an EMBL/GenBank/DDBJ whole genome shotgun (WGS) entry which is preliminary data.</text>
</comment>
<dbReference type="EMBL" id="JARBJD010000166">
    <property type="protein sequence ID" value="KAK2948905.1"/>
    <property type="molecule type" value="Genomic_DNA"/>
</dbReference>
<sequence>MTDLDELEDKLPTLTPDSAEFRRIYHYFSELYRYLPEDEQHEKYRILYDLAKRCNNLPYALFIAIRVNDPVMIKEIYELAPEGSATRAQISYILGNTGIVIEGYESDEIMTGMRKFQIHKDNGERLDITEPKSPGDVYKSHLVETKTVAGLDPMPRVDSALENLANSFVSGIVNAGFLTDTLLTKESEHWIFRHKEAGITCAIASIGLLNIWNPHNAATTMTSYVQSNSDWAAAGALLGLGISTCGVQDEFDPTLALIQEHVNAPEKIKRCCTILGAGIAYCHTNRADLDWLTGLLVEEEELLDVVACTALASGMVNAGTADPTISEAMFMSLAERDANSPLSKLIAVGIGLLFLGRKAECQTIVETTSILPDPIKDFAAIIIQSCAYAGTGDVLVIQKFLGEVAEGKGIAALGVALVAMGEKLGSEMALRHFERMIQFSTPEIKPYIAVGLGLLSVGNPTFGVLPFLSKMTHDANPKVCVAAMLSLGMMAAGTNNGATAKLLRELTVFHQQNPQLTFVARLALGMVHLGKGSLTLNPVCYDGKLIRLSSMVGLILFSNVILTSDELLLKDYPFLFFLFTPAIHPRVVTTVTPDGTFVPVSLRLGQAVDFAGLPGNPNVVTGFQTMKSPCVLQAGQRVQFVDTDHTVVTDIVDDVMVVDEPKSSESTTMLLD</sequence>
<dbReference type="Proteomes" id="UP001281761">
    <property type="component" value="Unassembled WGS sequence"/>
</dbReference>
<protein>
    <submittedName>
        <fullName evidence="4">26S proteasome non-ATPase regulatory subunit 2</fullName>
    </submittedName>
</protein>
<gene>
    <name evidence="4" type="ORF">BLNAU_16123</name>
</gene>
<dbReference type="SUPFAM" id="SSF48371">
    <property type="entry name" value="ARM repeat"/>
    <property type="match status" value="1"/>
</dbReference>
<evidence type="ECO:0000256" key="2">
    <source>
        <dbReference type="ARBA" id="ARBA00022942"/>
    </source>
</evidence>
<keyword evidence="2 4" id="KW-0647">Proteasome</keyword>
<dbReference type="PANTHER" id="PTHR10943">
    <property type="entry name" value="26S PROTEASOME NON-ATPASE REGULATORY SUBUNIT"/>
    <property type="match status" value="1"/>
</dbReference>
<dbReference type="InterPro" id="IPR011989">
    <property type="entry name" value="ARM-like"/>
</dbReference>
<keyword evidence="1" id="KW-0677">Repeat</keyword>
<dbReference type="PANTHER" id="PTHR10943:SF1">
    <property type="entry name" value="26S PROTEASOME NON-ATPASE REGULATORY SUBUNIT 2"/>
    <property type="match status" value="1"/>
</dbReference>
<evidence type="ECO:0000256" key="1">
    <source>
        <dbReference type="ARBA" id="ARBA00022737"/>
    </source>
</evidence>
<proteinExistence type="predicted"/>
<evidence type="ECO:0000313" key="5">
    <source>
        <dbReference type="Proteomes" id="UP001281761"/>
    </source>
</evidence>
<dbReference type="GO" id="GO:0000502">
    <property type="term" value="C:proteasome complex"/>
    <property type="evidence" value="ECO:0007669"/>
    <property type="project" value="UniProtKB-KW"/>
</dbReference>
<dbReference type="InterPro" id="IPR016024">
    <property type="entry name" value="ARM-type_fold"/>
</dbReference>
<name>A0ABQ9XC35_9EUKA</name>
<dbReference type="Gene3D" id="1.25.10.10">
    <property type="entry name" value="Leucine-rich Repeat Variant"/>
    <property type="match status" value="1"/>
</dbReference>
<dbReference type="Pfam" id="PF17781">
    <property type="entry name" value="RPN1_RPN2_N"/>
    <property type="match status" value="1"/>
</dbReference>
<keyword evidence="5" id="KW-1185">Reference proteome</keyword>
<evidence type="ECO:0000259" key="3">
    <source>
        <dbReference type="Pfam" id="PF17781"/>
    </source>
</evidence>
<evidence type="ECO:0000313" key="4">
    <source>
        <dbReference type="EMBL" id="KAK2948905.1"/>
    </source>
</evidence>